<feature type="domain" description="Helicase ATP-binding" evidence="6">
    <location>
        <begin position="44"/>
        <end position="215"/>
    </location>
</feature>
<dbReference type="SMART" id="SM00487">
    <property type="entry name" value="DEXDc"/>
    <property type="match status" value="1"/>
</dbReference>
<dbReference type="EMBL" id="QCYY01002983">
    <property type="protein sequence ID" value="ROT66176.1"/>
    <property type="molecule type" value="Genomic_DNA"/>
</dbReference>
<dbReference type="InterPro" id="IPR000629">
    <property type="entry name" value="RNA-helicase_DEAD-box_CS"/>
</dbReference>
<evidence type="ECO:0000259" key="6">
    <source>
        <dbReference type="PROSITE" id="PS51192"/>
    </source>
</evidence>
<dbReference type="Proteomes" id="UP000283509">
    <property type="component" value="Unassembled WGS sequence"/>
</dbReference>
<evidence type="ECO:0000256" key="3">
    <source>
        <dbReference type="ARBA" id="ARBA00022806"/>
    </source>
</evidence>
<comment type="similarity">
    <text evidence="5">Belongs to the DEAD box helicase family.</text>
</comment>
<evidence type="ECO:0000256" key="5">
    <source>
        <dbReference type="RuleBase" id="RU000492"/>
    </source>
</evidence>
<gene>
    <name evidence="8" type="ORF">C7M84_015828</name>
</gene>
<dbReference type="PANTHER" id="PTHR47959:SF24">
    <property type="entry name" value="ATP-DEPENDENT RNA HELICASE"/>
    <property type="match status" value="1"/>
</dbReference>
<dbReference type="PROSITE" id="PS00039">
    <property type="entry name" value="DEAD_ATP_HELICASE"/>
    <property type="match status" value="1"/>
</dbReference>
<keyword evidence="9" id="KW-1185">Reference proteome</keyword>
<keyword evidence="2 5" id="KW-0378">Hydrolase</keyword>
<dbReference type="GO" id="GO:0016787">
    <property type="term" value="F:hydrolase activity"/>
    <property type="evidence" value="ECO:0007669"/>
    <property type="project" value="UniProtKB-KW"/>
</dbReference>
<dbReference type="Pfam" id="PF00271">
    <property type="entry name" value="Helicase_C"/>
    <property type="match status" value="1"/>
</dbReference>
<name>A0A3R7Q1L5_PENVA</name>
<comment type="caution">
    <text evidence="8">The sequence shown here is derived from an EMBL/GenBank/DDBJ whole genome shotgun (WGS) entry which is preliminary data.</text>
</comment>
<keyword evidence="4 5" id="KW-0067">ATP-binding</keyword>
<dbReference type="InterPro" id="IPR001650">
    <property type="entry name" value="Helicase_C-like"/>
</dbReference>
<accession>A0A3R7Q1L5</accession>
<protein>
    <submittedName>
        <fullName evidence="8">Putative ATP-dependent RNA helicase DDX49</fullName>
    </submittedName>
</protein>
<dbReference type="Pfam" id="PF00270">
    <property type="entry name" value="DEAD"/>
    <property type="match status" value="1"/>
</dbReference>
<dbReference type="GO" id="GO:0003676">
    <property type="term" value="F:nucleic acid binding"/>
    <property type="evidence" value="ECO:0007669"/>
    <property type="project" value="InterPro"/>
</dbReference>
<reference evidence="8 9" key="2">
    <citation type="submission" date="2019-01" db="EMBL/GenBank/DDBJ databases">
        <title>The decoding of complex shrimp genome reveals the adaptation for benthos swimmer, frequently molting mechanism and breeding impact on genome.</title>
        <authorList>
            <person name="Sun Y."/>
            <person name="Gao Y."/>
            <person name="Yu Y."/>
        </authorList>
    </citation>
    <scope>NUCLEOTIDE SEQUENCE [LARGE SCALE GENOMIC DNA]</scope>
    <source>
        <tissue evidence="8">Muscle</tissue>
    </source>
</reference>
<keyword evidence="1 5" id="KW-0547">Nucleotide-binding</keyword>
<dbReference type="InterPro" id="IPR050079">
    <property type="entry name" value="DEAD_box_RNA_helicase"/>
</dbReference>
<evidence type="ECO:0000313" key="9">
    <source>
        <dbReference type="Proteomes" id="UP000283509"/>
    </source>
</evidence>
<dbReference type="GO" id="GO:0005524">
    <property type="term" value="F:ATP binding"/>
    <property type="evidence" value="ECO:0007669"/>
    <property type="project" value="UniProtKB-KW"/>
</dbReference>
<dbReference type="GO" id="GO:0003724">
    <property type="term" value="F:RNA helicase activity"/>
    <property type="evidence" value="ECO:0007669"/>
    <property type="project" value="TreeGrafter"/>
</dbReference>
<dbReference type="InterPro" id="IPR011545">
    <property type="entry name" value="DEAD/DEAH_box_helicase_dom"/>
</dbReference>
<dbReference type="SUPFAM" id="SSF52540">
    <property type="entry name" value="P-loop containing nucleoside triphosphate hydrolases"/>
    <property type="match status" value="1"/>
</dbReference>
<dbReference type="PROSITE" id="PS51194">
    <property type="entry name" value="HELICASE_CTER"/>
    <property type="match status" value="1"/>
</dbReference>
<evidence type="ECO:0000256" key="2">
    <source>
        <dbReference type="ARBA" id="ARBA00022801"/>
    </source>
</evidence>
<dbReference type="InterPro" id="IPR027417">
    <property type="entry name" value="P-loop_NTPase"/>
</dbReference>
<evidence type="ECO:0000313" key="8">
    <source>
        <dbReference type="EMBL" id="ROT66176.1"/>
    </source>
</evidence>
<organism evidence="8 9">
    <name type="scientific">Penaeus vannamei</name>
    <name type="common">Whiteleg shrimp</name>
    <name type="synonym">Litopenaeus vannamei</name>
    <dbReference type="NCBI Taxonomy" id="6689"/>
    <lineage>
        <taxon>Eukaryota</taxon>
        <taxon>Metazoa</taxon>
        <taxon>Ecdysozoa</taxon>
        <taxon>Arthropoda</taxon>
        <taxon>Crustacea</taxon>
        <taxon>Multicrustacea</taxon>
        <taxon>Malacostraca</taxon>
        <taxon>Eumalacostraca</taxon>
        <taxon>Eucarida</taxon>
        <taxon>Decapoda</taxon>
        <taxon>Dendrobranchiata</taxon>
        <taxon>Penaeoidea</taxon>
        <taxon>Penaeidae</taxon>
        <taxon>Penaeus</taxon>
    </lineage>
</organism>
<dbReference type="InterPro" id="IPR014001">
    <property type="entry name" value="Helicase_ATP-bd"/>
</dbReference>
<proteinExistence type="inferred from homology"/>
<dbReference type="PROSITE" id="PS51192">
    <property type="entry name" value="HELICASE_ATP_BIND_1"/>
    <property type="match status" value="1"/>
</dbReference>
<dbReference type="AlphaFoldDB" id="A0A3R7Q1L5"/>
<dbReference type="GO" id="GO:0005829">
    <property type="term" value="C:cytosol"/>
    <property type="evidence" value="ECO:0007669"/>
    <property type="project" value="TreeGrafter"/>
</dbReference>
<reference evidence="8 9" key="1">
    <citation type="submission" date="2018-04" db="EMBL/GenBank/DDBJ databases">
        <authorList>
            <person name="Zhang X."/>
            <person name="Yuan J."/>
            <person name="Li F."/>
            <person name="Xiang J."/>
        </authorList>
    </citation>
    <scope>NUCLEOTIDE SEQUENCE [LARGE SCALE GENOMIC DNA]</scope>
    <source>
        <tissue evidence="8">Muscle</tissue>
    </source>
</reference>
<evidence type="ECO:0000256" key="4">
    <source>
        <dbReference type="ARBA" id="ARBA00022840"/>
    </source>
</evidence>
<sequence>MADLVSEDTRDKTYDDIPGLQPWMLQQLKYLKILRPTPIQYHCIPPAIEGRDIIGAAKTGSGKTLAFVIPILQKLSVDPYGIYALVLTPTRELAFQIADQFKGLGGPVSLKISVIVGGIDRLTQCKELSKSPHVVVATPGRLADILDSAPEFTLKRIKFLVLDEADRLMDGRFDDQIQTIWSSLPERRQTLLFSATITDRLQKMKDLASSEVFLWQTSAKNDQATVQQLDERYCLVSPVSKDATMVALLLEFSEKNPKGLIIVFTDTCKSTQILSMMLNNLGVQSVCIHSMLTQKERLAALARFKSSQVKILIATDLASRGLDIPLVQLIVNHKIPNSPSVYIHRVGRTARAGRSGQAVTFVTPHELKLLLAVEGKTKRKMSEVKVDEAMAQRIMKQVNVTKREQEIKLDETDFDERRNINKRKRLIMEGR</sequence>
<keyword evidence="3 5" id="KW-0347">Helicase</keyword>
<dbReference type="CDD" id="cd17955">
    <property type="entry name" value="DEADc_DDX49"/>
    <property type="match status" value="1"/>
</dbReference>
<dbReference type="SMART" id="SM00490">
    <property type="entry name" value="HELICc"/>
    <property type="match status" value="1"/>
</dbReference>
<dbReference type="CDD" id="cd18787">
    <property type="entry name" value="SF2_C_DEAD"/>
    <property type="match status" value="1"/>
</dbReference>
<dbReference type="STRING" id="6689.A0A3R7Q1L5"/>
<feature type="domain" description="Helicase C-terminal" evidence="7">
    <location>
        <begin position="244"/>
        <end position="392"/>
    </location>
</feature>
<dbReference type="PANTHER" id="PTHR47959">
    <property type="entry name" value="ATP-DEPENDENT RNA HELICASE RHLE-RELATED"/>
    <property type="match status" value="1"/>
</dbReference>
<dbReference type="OrthoDB" id="10261904at2759"/>
<evidence type="ECO:0000256" key="1">
    <source>
        <dbReference type="ARBA" id="ARBA00022741"/>
    </source>
</evidence>
<dbReference type="Gene3D" id="3.40.50.300">
    <property type="entry name" value="P-loop containing nucleotide triphosphate hydrolases"/>
    <property type="match status" value="2"/>
</dbReference>
<evidence type="ECO:0000259" key="7">
    <source>
        <dbReference type="PROSITE" id="PS51194"/>
    </source>
</evidence>